<dbReference type="Pfam" id="PF00583">
    <property type="entry name" value="Acetyltransf_1"/>
    <property type="match status" value="1"/>
</dbReference>
<dbReference type="STRING" id="1095778.SAMN04489842_3132"/>
<feature type="domain" description="N-acetyltransferase" evidence="3">
    <location>
        <begin position="1"/>
        <end position="167"/>
    </location>
</feature>
<evidence type="ECO:0000313" key="5">
    <source>
        <dbReference type="Proteomes" id="UP000198848"/>
    </source>
</evidence>
<keyword evidence="4" id="KW-0689">Ribosomal protein</keyword>
<dbReference type="SUPFAM" id="SSF55729">
    <property type="entry name" value="Acyl-CoA N-acyltransferases (Nat)"/>
    <property type="match status" value="1"/>
</dbReference>
<keyword evidence="5" id="KW-1185">Reference proteome</keyword>
<keyword evidence="4" id="KW-0687">Ribonucleoprotein</keyword>
<gene>
    <name evidence="4" type="ORF">SAMN04489842_3132</name>
</gene>
<dbReference type="InterPro" id="IPR000182">
    <property type="entry name" value="GNAT_dom"/>
</dbReference>
<dbReference type="PANTHER" id="PTHR43877">
    <property type="entry name" value="AMINOALKYLPHOSPHONATE N-ACETYLTRANSFERASE-RELATED-RELATED"/>
    <property type="match status" value="1"/>
</dbReference>
<dbReference type="Gene3D" id="3.40.630.30">
    <property type="match status" value="1"/>
</dbReference>
<keyword evidence="2" id="KW-0012">Acyltransferase</keyword>
<dbReference type="GO" id="GO:0016747">
    <property type="term" value="F:acyltransferase activity, transferring groups other than amino-acyl groups"/>
    <property type="evidence" value="ECO:0007669"/>
    <property type="project" value="InterPro"/>
</dbReference>
<keyword evidence="1" id="KW-0808">Transferase</keyword>
<accession>A0A1H1HXX7</accession>
<reference evidence="5" key="1">
    <citation type="submission" date="2016-10" db="EMBL/GenBank/DDBJ databases">
        <authorList>
            <person name="Varghese N."/>
            <person name="Submissions S."/>
        </authorList>
    </citation>
    <scope>NUCLEOTIDE SEQUENCE [LARGE SCALE GENOMIC DNA]</scope>
    <source>
        <strain evidence="5">DSM 24767</strain>
    </source>
</reference>
<dbReference type="PROSITE" id="PS51186">
    <property type="entry name" value="GNAT"/>
    <property type="match status" value="1"/>
</dbReference>
<dbReference type="AlphaFoldDB" id="A0A1H1HXX7"/>
<evidence type="ECO:0000259" key="3">
    <source>
        <dbReference type="PROSITE" id="PS51186"/>
    </source>
</evidence>
<proteinExistence type="predicted"/>
<protein>
    <submittedName>
        <fullName evidence="4">Ribosomal protein S18 acetylase RimI</fullName>
    </submittedName>
</protein>
<evidence type="ECO:0000256" key="2">
    <source>
        <dbReference type="ARBA" id="ARBA00023315"/>
    </source>
</evidence>
<dbReference type="RefSeq" id="WP_090384162.1">
    <property type="nucleotide sequence ID" value="NZ_FNLC01000003.1"/>
</dbReference>
<dbReference type="EMBL" id="FNLC01000003">
    <property type="protein sequence ID" value="SDR30149.1"/>
    <property type="molecule type" value="Genomic_DNA"/>
</dbReference>
<dbReference type="GO" id="GO:0005840">
    <property type="term" value="C:ribosome"/>
    <property type="evidence" value="ECO:0007669"/>
    <property type="project" value="UniProtKB-KW"/>
</dbReference>
<dbReference type="PANTHER" id="PTHR43877:SF1">
    <property type="entry name" value="ACETYLTRANSFERASE"/>
    <property type="match status" value="1"/>
</dbReference>
<name>A0A1H1HXX7_NATTX</name>
<evidence type="ECO:0000313" key="4">
    <source>
        <dbReference type="EMBL" id="SDR30149.1"/>
    </source>
</evidence>
<organism evidence="4 5">
    <name type="scientific">Natronobacterium texcoconense</name>
    <dbReference type="NCBI Taxonomy" id="1095778"/>
    <lineage>
        <taxon>Archaea</taxon>
        <taxon>Methanobacteriati</taxon>
        <taxon>Methanobacteriota</taxon>
        <taxon>Stenosarchaea group</taxon>
        <taxon>Halobacteria</taxon>
        <taxon>Halobacteriales</taxon>
        <taxon>Natrialbaceae</taxon>
        <taxon>Natronobacterium</taxon>
    </lineage>
</organism>
<dbReference type="CDD" id="cd04301">
    <property type="entry name" value="NAT_SF"/>
    <property type="match status" value="1"/>
</dbReference>
<dbReference type="OrthoDB" id="125295at2157"/>
<evidence type="ECO:0000256" key="1">
    <source>
        <dbReference type="ARBA" id="ARBA00022679"/>
    </source>
</evidence>
<sequence>MAVREATTDDVDAIREVARRSWEQDYPDVLSRESIREGVGEWYSPELVRDSIVWSQALLLVADRDDEVVGFAHAIWEPDDESAHGEGGEGHLLRVYVDPAHRGEGIGGQLLETTVDRLFDRGVDRVKSMVLEENDLGNKFYQSFGFERESTEEISIGDERYTECTYVVRPD</sequence>
<dbReference type="InterPro" id="IPR050832">
    <property type="entry name" value="Bact_Acetyltransf"/>
</dbReference>
<dbReference type="Proteomes" id="UP000198848">
    <property type="component" value="Unassembled WGS sequence"/>
</dbReference>
<dbReference type="InterPro" id="IPR016181">
    <property type="entry name" value="Acyl_CoA_acyltransferase"/>
</dbReference>